<proteinExistence type="predicted"/>
<dbReference type="InterPro" id="IPR036890">
    <property type="entry name" value="HATPase_C_sf"/>
</dbReference>
<feature type="transmembrane region" description="Helical" evidence="1">
    <location>
        <begin position="130"/>
        <end position="161"/>
    </location>
</feature>
<dbReference type="RefSeq" id="WP_344783350.1">
    <property type="nucleotide sequence ID" value="NZ_BAABAF010000007.1"/>
</dbReference>
<sequence>MTADPDRATLDAAWGTIPQSHQTGTELGSFTRIRVERIIGLAIAVGCVALGGQGFVAALDATAVLPGWYPALLLVVFIPLVLMIIACVLGRGRRVLGALFVLAFTVSVLLWPIAAAGLSTTPDAEPWPFYLLNVATVAAVLSIPLSWQIASAIVIPVLWGVVRFIQCGLDPAFVMPVLLDVAFALILGGILVTLGWMFRSVATNVDTARAQAVSSYAAAAAAAAGEQERVAVGALMHDSVLAALIAVERAESERARTLAVGMSREALTRLANTDSDAEMGSEAPVDVESVARAIEASAAEQGYALRVQRVRASTTGVAIPGVVARALALAAAQAVANAIAHADAAGLEVSMVSSGPPADIGVRVRDSGPGFDIHAVPDDRLGISASIMTRVAAVGGRAHIDSDARGTVVTLEWGEAG</sequence>
<comment type="caution">
    <text evidence="3">The sequence shown here is derived from an EMBL/GenBank/DDBJ whole genome shotgun (WGS) entry which is preliminary data.</text>
</comment>
<keyword evidence="1" id="KW-1133">Transmembrane helix</keyword>
<dbReference type="Gene3D" id="3.30.565.10">
    <property type="entry name" value="Histidine kinase-like ATPase, C-terminal domain"/>
    <property type="match status" value="1"/>
</dbReference>
<dbReference type="EMBL" id="BAABAF010000007">
    <property type="protein sequence ID" value="GAA3768441.1"/>
    <property type="molecule type" value="Genomic_DNA"/>
</dbReference>
<gene>
    <name evidence="3" type="ORF">GCM10022240_21140</name>
</gene>
<feature type="transmembrane region" description="Helical" evidence="1">
    <location>
        <begin position="68"/>
        <end position="89"/>
    </location>
</feature>
<name>A0ABP7GLY6_9MICO</name>
<feature type="transmembrane region" description="Helical" evidence="1">
    <location>
        <begin position="96"/>
        <end position="118"/>
    </location>
</feature>
<evidence type="ECO:0000259" key="2">
    <source>
        <dbReference type="Pfam" id="PF02518"/>
    </source>
</evidence>
<dbReference type="Proteomes" id="UP001500540">
    <property type="component" value="Unassembled WGS sequence"/>
</dbReference>
<feature type="transmembrane region" description="Helical" evidence="1">
    <location>
        <begin position="173"/>
        <end position="198"/>
    </location>
</feature>
<accession>A0ABP7GLY6</accession>
<dbReference type="InterPro" id="IPR003594">
    <property type="entry name" value="HATPase_dom"/>
</dbReference>
<protein>
    <recommendedName>
        <fullName evidence="2">Histidine kinase/HSP90-like ATPase domain-containing protein</fullName>
    </recommendedName>
</protein>
<feature type="domain" description="Histidine kinase/HSP90-like ATPase" evidence="2">
    <location>
        <begin position="325"/>
        <end position="412"/>
    </location>
</feature>
<dbReference type="SUPFAM" id="SSF55874">
    <property type="entry name" value="ATPase domain of HSP90 chaperone/DNA topoisomerase II/histidine kinase"/>
    <property type="match status" value="1"/>
</dbReference>
<evidence type="ECO:0000313" key="3">
    <source>
        <dbReference type="EMBL" id="GAA3768441.1"/>
    </source>
</evidence>
<evidence type="ECO:0000256" key="1">
    <source>
        <dbReference type="SAM" id="Phobius"/>
    </source>
</evidence>
<organism evidence="3 4">
    <name type="scientific">Microbacterium kribbense</name>
    <dbReference type="NCBI Taxonomy" id="433645"/>
    <lineage>
        <taxon>Bacteria</taxon>
        <taxon>Bacillati</taxon>
        <taxon>Actinomycetota</taxon>
        <taxon>Actinomycetes</taxon>
        <taxon>Micrococcales</taxon>
        <taxon>Microbacteriaceae</taxon>
        <taxon>Microbacterium</taxon>
    </lineage>
</organism>
<dbReference type="Pfam" id="PF02518">
    <property type="entry name" value="HATPase_c"/>
    <property type="match status" value="1"/>
</dbReference>
<keyword evidence="1" id="KW-0812">Transmembrane</keyword>
<reference evidence="4" key="1">
    <citation type="journal article" date="2019" name="Int. J. Syst. Evol. Microbiol.">
        <title>The Global Catalogue of Microorganisms (GCM) 10K type strain sequencing project: providing services to taxonomists for standard genome sequencing and annotation.</title>
        <authorList>
            <consortium name="The Broad Institute Genomics Platform"/>
            <consortium name="The Broad Institute Genome Sequencing Center for Infectious Disease"/>
            <person name="Wu L."/>
            <person name="Ma J."/>
        </authorList>
    </citation>
    <scope>NUCLEOTIDE SEQUENCE [LARGE SCALE GENOMIC DNA]</scope>
    <source>
        <strain evidence="4">JCM 16950</strain>
    </source>
</reference>
<feature type="transmembrane region" description="Helical" evidence="1">
    <location>
        <begin position="38"/>
        <end position="56"/>
    </location>
</feature>
<evidence type="ECO:0000313" key="4">
    <source>
        <dbReference type="Proteomes" id="UP001500540"/>
    </source>
</evidence>
<keyword evidence="4" id="KW-1185">Reference proteome</keyword>
<keyword evidence="1" id="KW-0472">Membrane</keyword>